<evidence type="ECO:0000313" key="7">
    <source>
        <dbReference type="EMBL" id="KAA6373918.1"/>
    </source>
</evidence>
<feature type="non-terminal residue" evidence="7">
    <location>
        <position position="456"/>
    </location>
</feature>
<comment type="similarity">
    <text evidence="3">Belongs to the TRAFAC class myosin-kinesin ATPase superfamily. Kinesin family.</text>
</comment>
<dbReference type="Gene3D" id="3.40.850.10">
    <property type="entry name" value="Kinesin motor domain"/>
    <property type="match status" value="1"/>
</dbReference>
<evidence type="ECO:0000259" key="6">
    <source>
        <dbReference type="PROSITE" id="PS50067"/>
    </source>
</evidence>
<dbReference type="InterPro" id="IPR027640">
    <property type="entry name" value="Kinesin-like_fam"/>
</dbReference>
<accession>A0A5J4UU04</accession>
<dbReference type="OrthoDB" id="3176171at2759"/>
<proteinExistence type="inferred from homology"/>
<dbReference type="EMBL" id="SNRW01012366">
    <property type="protein sequence ID" value="KAA6373918.1"/>
    <property type="molecule type" value="Genomic_DNA"/>
</dbReference>
<feature type="coiled-coil region" evidence="4">
    <location>
        <begin position="356"/>
        <end position="386"/>
    </location>
</feature>
<dbReference type="InterPro" id="IPR036961">
    <property type="entry name" value="Kinesin_motor_dom_sf"/>
</dbReference>
<gene>
    <name evidence="7" type="ORF">EZS28_030555</name>
</gene>
<dbReference type="PANTHER" id="PTHR47968">
    <property type="entry name" value="CENTROMERE PROTEIN E"/>
    <property type="match status" value="1"/>
</dbReference>
<dbReference type="SUPFAM" id="SSF52540">
    <property type="entry name" value="P-loop containing nucleoside triphosphate hydrolases"/>
    <property type="match status" value="1"/>
</dbReference>
<dbReference type="SMART" id="SM00129">
    <property type="entry name" value="KISc"/>
    <property type="match status" value="1"/>
</dbReference>
<dbReference type="PANTHER" id="PTHR47968:SF75">
    <property type="entry name" value="CENTROMERE-ASSOCIATED PROTEIN E"/>
    <property type="match status" value="1"/>
</dbReference>
<dbReference type="AlphaFoldDB" id="A0A5J4UU04"/>
<comment type="caution">
    <text evidence="7">The sequence shown here is derived from an EMBL/GenBank/DDBJ whole genome shotgun (WGS) entry which is preliminary data.</text>
</comment>
<feature type="region of interest" description="Disordered" evidence="5">
    <location>
        <begin position="433"/>
        <end position="456"/>
    </location>
</feature>
<dbReference type="Pfam" id="PF00225">
    <property type="entry name" value="Kinesin"/>
    <property type="match status" value="1"/>
</dbReference>
<evidence type="ECO:0000256" key="3">
    <source>
        <dbReference type="PROSITE-ProRule" id="PRU00283"/>
    </source>
</evidence>
<keyword evidence="2 3" id="KW-0505">Motor protein</keyword>
<evidence type="ECO:0000256" key="2">
    <source>
        <dbReference type="ARBA" id="ARBA00023175"/>
    </source>
</evidence>
<dbReference type="Proteomes" id="UP000324800">
    <property type="component" value="Unassembled WGS sequence"/>
</dbReference>
<evidence type="ECO:0000256" key="4">
    <source>
        <dbReference type="SAM" id="Coils"/>
    </source>
</evidence>
<organism evidence="7 8">
    <name type="scientific">Streblomastix strix</name>
    <dbReference type="NCBI Taxonomy" id="222440"/>
    <lineage>
        <taxon>Eukaryota</taxon>
        <taxon>Metamonada</taxon>
        <taxon>Preaxostyla</taxon>
        <taxon>Oxymonadida</taxon>
        <taxon>Streblomastigidae</taxon>
        <taxon>Streblomastix</taxon>
    </lineage>
</organism>
<protein>
    <submittedName>
        <fullName evidence="7">Putative Centromere-associated protein E</fullName>
    </submittedName>
</protein>
<keyword evidence="1 4" id="KW-0175">Coiled coil</keyword>
<feature type="binding site" evidence="3">
    <location>
        <begin position="76"/>
        <end position="83"/>
    </location>
    <ligand>
        <name>ATP</name>
        <dbReference type="ChEBI" id="CHEBI:30616"/>
    </ligand>
</feature>
<evidence type="ECO:0000256" key="5">
    <source>
        <dbReference type="SAM" id="MobiDB-lite"/>
    </source>
</evidence>
<keyword evidence="3" id="KW-0547">Nucleotide-binding</keyword>
<sequence length="456" mass="51756">MEKRISVFVRVKPVDGVQQWEVDPSHTEINSLDKKDKFRFDHIFGRTSTQYEVYGRIQPIVESFLLGYNGIIMAYGQTGSGKTFTTFGNTNNPGIVRQAAGEIFERIQQDSSKSYSIRVSYLEIYNEELKDLINENNKPKVRENAEGFFVSNLDERNVKNQEELMHELNLGDEIRHTRATAMNSLSSRSHALFRITLITESQVKQSEEDGKTSLMQKDEQQNSTIKTKSILYFVDLAGSERLSQTKAEGEAQKEGCNINLSLLTLRKVIQALSINSQKDGRIENNGINSGESQTTKQSHINYRDSKLTMVLKENLQGNSQTAIIVTINPLELYTETTKGSLQFAETAQHVRTIVRINEIIDDKRRIEDLLQECKRLRRLLDQVKSVDNIQQGLLIQSQNYGNGQQSFGIPGQRNTFGIGILNIPKKRKVSIYGNGNIQDNEDEGFNRPPKPTNAQM</sequence>
<evidence type="ECO:0000256" key="1">
    <source>
        <dbReference type="ARBA" id="ARBA00023054"/>
    </source>
</evidence>
<dbReference type="PRINTS" id="PR00380">
    <property type="entry name" value="KINESINHEAVY"/>
</dbReference>
<keyword evidence="3" id="KW-0067">ATP-binding</keyword>
<reference evidence="7 8" key="1">
    <citation type="submission" date="2019-03" db="EMBL/GenBank/DDBJ databases">
        <title>Single cell metagenomics reveals metabolic interactions within the superorganism composed of flagellate Streblomastix strix and complex community of Bacteroidetes bacteria on its surface.</title>
        <authorList>
            <person name="Treitli S.C."/>
            <person name="Kolisko M."/>
            <person name="Husnik F."/>
            <person name="Keeling P."/>
            <person name="Hampl V."/>
        </authorList>
    </citation>
    <scope>NUCLEOTIDE SEQUENCE [LARGE SCALE GENOMIC DNA]</scope>
    <source>
        <strain evidence="7">ST1C</strain>
    </source>
</reference>
<dbReference type="GO" id="GO:0003777">
    <property type="term" value="F:microtubule motor activity"/>
    <property type="evidence" value="ECO:0007669"/>
    <property type="project" value="InterPro"/>
</dbReference>
<dbReference type="CDD" id="cd00106">
    <property type="entry name" value="KISc"/>
    <property type="match status" value="1"/>
</dbReference>
<dbReference type="InterPro" id="IPR001752">
    <property type="entry name" value="Kinesin_motor_dom"/>
</dbReference>
<name>A0A5J4UU04_9EUKA</name>
<feature type="domain" description="Kinesin motor" evidence="6">
    <location>
        <begin position="4"/>
        <end position="350"/>
    </location>
</feature>
<evidence type="ECO:0000313" key="8">
    <source>
        <dbReference type="Proteomes" id="UP000324800"/>
    </source>
</evidence>
<dbReference type="GO" id="GO:0005524">
    <property type="term" value="F:ATP binding"/>
    <property type="evidence" value="ECO:0007669"/>
    <property type="project" value="UniProtKB-UniRule"/>
</dbReference>
<dbReference type="PROSITE" id="PS50067">
    <property type="entry name" value="KINESIN_MOTOR_2"/>
    <property type="match status" value="1"/>
</dbReference>
<dbReference type="GO" id="GO:0007018">
    <property type="term" value="P:microtubule-based movement"/>
    <property type="evidence" value="ECO:0007669"/>
    <property type="project" value="InterPro"/>
</dbReference>
<dbReference type="GO" id="GO:0008017">
    <property type="term" value="F:microtubule binding"/>
    <property type="evidence" value="ECO:0007669"/>
    <property type="project" value="InterPro"/>
</dbReference>
<dbReference type="InterPro" id="IPR027417">
    <property type="entry name" value="P-loop_NTPase"/>
</dbReference>